<organism evidence="2 3">
    <name type="scientific">Candidatus Rhodoblastus alkanivorans</name>
    <dbReference type="NCBI Taxonomy" id="2954117"/>
    <lineage>
        <taxon>Bacteria</taxon>
        <taxon>Pseudomonadati</taxon>
        <taxon>Pseudomonadota</taxon>
        <taxon>Alphaproteobacteria</taxon>
        <taxon>Hyphomicrobiales</taxon>
        <taxon>Rhodoblastaceae</taxon>
        <taxon>Rhodoblastus</taxon>
    </lineage>
</organism>
<keyword evidence="1" id="KW-0472">Membrane</keyword>
<dbReference type="Proteomes" id="UP001139104">
    <property type="component" value="Unassembled WGS sequence"/>
</dbReference>
<dbReference type="Pfam" id="PF06170">
    <property type="entry name" value="DUF983"/>
    <property type="match status" value="1"/>
</dbReference>
<evidence type="ECO:0000313" key="3">
    <source>
        <dbReference type="Proteomes" id="UP001139104"/>
    </source>
</evidence>
<evidence type="ECO:0000313" key="2">
    <source>
        <dbReference type="EMBL" id="MCI4683174.1"/>
    </source>
</evidence>
<dbReference type="InterPro" id="IPR009325">
    <property type="entry name" value="DUF983"/>
</dbReference>
<proteinExistence type="predicted"/>
<feature type="transmembrane region" description="Helical" evidence="1">
    <location>
        <begin position="64"/>
        <end position="85"/>
    </location>
</feature>
<gene>
    <name evidence="2" type="ORF">K2U94_10410</name>
</gene>
<keyword evidence="1" id="KW-1133">Transmembrane helix</keyword>
<comment type="caution">
    <text evidence="2">The sequence shown here is derived from an EMBL/GenBank/DDBJ whole genome shotgun (WGS) entry which is preliminary data.</text>
</comment>
<feature type="transmembrane region" description="Helical" evidence="1">
    <location>
        <begin position="91"/>
        <end position="109"/>
    </location>
</feature>
<accession>A0ABS9Z674</accession>
<dbReference type="EMBL" id="JAIVFP010000001">
    <property type="protein sequence ID" value="MCI4683174.1"/>
    <property type="molecule type" value="Genomic_DNA"/>
</dbReference>
<evidence type="ECO:0000256" key="1">
    <source>
        <dbReference type="SAM" id="Phobius"/>
    </source>
</evidence>
<keyword evidence="3" id="KW-1185">Reference proteome</keyword>
<reference evidence="2" key="1">
    <citation type="journal article" date="2022" name="ISME J.">
        <title>Identification of active gaseous-alkane degraders at natural gas seeps.</title>
        <authorList>
            <person name="Farhan Ul Haque M."/>
            <person name="Hernandez M."/>
            <person name="Crombie A.T."/>
            <person name="Murrell J.C."/>
        </authorList>
    </citation>
    <scope>NUCLEOTIDE SEQUENCE</scope>
    <source>
        <strain evidence="2">PC2</strain>
    </source>
</reference>
<sequence length="146" mass="16149">MSAPPADLVLPVRPVWPALRDGLRGLCPACGKGRIFYAYLKVNDLCPHCGEELFHQRADDMPPYVTMVITGHFVVAGIILGQDIFPDMPDWPQMIVWPLVALGLSLWLLPKVKGALIAYQWALRMHGFGPEVDDDRGFAGDGSWPP</sequence>
<name>A0ABS9Z674_9HYPH</name>
<protein>
    <submittedName>
        <fullName evidence="2">DUF983 domain-containing protein</fullName>
    </submittedName>
</protein>
<keyword evidence="1" id="KW-0812">Transmembrane</keyword>
<dbReference type="RefSeq" id="WP_243067138.1">
    <property type="nucleotide sequence ID" value="NZ_JAIVFK010000019.1"/>
</dbReference>